<feature type="domain" description="C2H2-type" evidence="11">
    <location>
        <begin position="1553"/>
        <end position="1580"/>
    </location>
</feature>
<evidence type="ECO:0000256" key="6">
    <source>
        <dbReference type="ARBA" id="ARBA00023015"/>
    </source>
</evidence>
<dbReference type="PROSITE" id="PS50157">
    <property type="entry name" value="ZINC_FINGER_C2H2_2"/>
    <property type="match status" value="4"/>
</dbReference>
<feature type="region of interest" description="Disordered" evidence="10">
    <location>
        <begin position="844"/>
        <end position="870"/>
    </location>
</feature>
<feature type="compositionally biased region" description="Polar residues" evidence="10">
    <location>
        <begin position="732"/>
        <end position="744"/>
    </location>
</feature>
<keyword evidence="4 9" id="KW-0863">Zinc-finger</keyword>
<feature type="region of interest" description="Disordered" evidence="10">
    <location>
        <begin position="634"/>
        <end position="711"/>
    </location>
</feature>
<evidence type="ECO:0000256" key="1">
    <source>
        <dbReference type="ARBA" id="ARBA00004123"/>
    </source>
</evidence>
<dbReference type="SMART" id="SM01189">
    <property type="entry name" value="ELM2"/>
    <property type="match status" value="1"/>
</dbReference>
<dbReference type="SMART" id="SM00355">
    <property type="entry name" value="ZnF_C2H2"/>
    <property type="match status" value="4"/>
</dbReference>
<evidence type="ECO:0000256" key="2">
    <source>
        <dbReference type="ARBA" id="ARBA00022723"/>
    </source>
</evidence>
<dbReference type="SUPFAM" id="SSF46689">
    <property type="entry name" value="Homeodomain-like"/>
    <property type="match status" value="1"/>
</dbReference>
<dbReference type="EMBL" id="BMAV01021807">
    <property type="protein sequence ID" value="GFY76210.1"/>
    <property type="molecule type" value="Genomic_DNA"/>
</dbReference>
<evidence type="ECO:0000259" key="13">
    <source>
        <dbReference type="PROSITE" id="PS51293"/>
    </source>
</evidence>
<feature type="compositionally biased region" description="Basic and acidic residues" evidence="10">
    <location>
        <begin position="1576"/>
        <end position="1587"/>
    </location>
</feature>
<feature type="compositionally biased region" description="Basic and acidic residues" evidence="10">
    <location>
        <begin position="1471"/>
        <end position="1483"/>
    </location>
</feature>
<feature type="compositionally biased region" description="Low complexity" evidence="10">
    <location>
        <begin position="573"/>
        <end position="583"/>
    </location>
</feature>
<feature type="region of interest" description="Disordered" evidence="10">
    <location>
        <begin position="1470"/>
        <end position="1500"/>
    </location>
</feature>
<feature type="compositionally biased region" description="Polar residues" evidence="10">
    <location>
        <begin position="634"/>
        <end position="643"/>
    </location>
</feature>
<keyword evidence="2" id="KW-0479">Metal-binding</keyword>
<feature type="domain" description="C2H2-type" evidence="11">
    <location>
        <begin position="414"/>
        <end position="441"/>
    </location>
</feature>
<feature type="compositionally biased region" description="Low complexity" evidence="10">
    <location>
        <begin position="527"/>
        <end position="549"/>
    </location>
</feature>
<keyword evidence="3" id="KW-0677">Repeat</keyword>
<dbReference type="PANTHER" id="PTHR16089:SF40">
    <property type="entry name" value="SUPPRESSOR OF ACTIVATED EGL-4 PROTEIN 1"/>
    <property type="match status" value="1"/>
</dbReference>
<dbReference type="FunFam" id="3.30.160.60:FF:000656">
    <property type="entry name" value="Zinc finger protein 541"/>
    <property type="match status" value="1"/>
</dbReference>
<evidence type="ECO:0000256" key="3">
    <source>
        <dbReference type="ARBA" id="ARBA00022737"/>
    </source>
</evidence>
<feature type="compositionally biased region" description="Basic and acidic residues" evidence="10">
    <location>
        <begin position="848"/>
        <end position="857"/>
    </location>
</feature>
<dbReference type="SMART" id="SM00717">
    <property type="entry name" value="SANT"/>
    <property type="match status" value="1"/>
</dbReference>
<dbReference type="GO" id="GO:0006357">
    <property type="term" value="P:regulation of transcription by RNA polymerase II"/>
    <property type="evidence" value="ECO:0007669"/>
    <property type="project" value="TreeGrafter"/>
</dbReference>
<feature type="domain" description="C2H2-type" evidence="11">
    <location>
        <begin position="386"/>
        <end position="413"/>
    </location>
</feature>
<dbReference type="InterPro" id="IPR009057">
    <property type="entry name" value="Homeodomain-like_sf"/>
</dbReference>
<evidence type="ECO:0000256" key="9">
    <source>
        <dbReference type="PROSITE-ProRule" id="PRU00042"/>
    </source>
</evidence>
<dbReference type="PROSITE" id="PS51293">
    <property type="entry name" value="SANT"/>
    <property type="match status" value="1"/>
</dbReference>
<dbReference type="FunFam" id="3.30.160.60:FF:000744">
    <property type="entry name" value="zinc finger E-box-binding homeobox 1"/>
    <property type="match status" value="1"/>
</dbReference>
<feature type="region of interest" description="Disordered" evidence="10">
    <location>
        <begin position="726"/>
        <end position="751"/>
    </location>
</feature>
<reference evidence="14" key="1">
    <citation type="submission" date="2020-08" db="EMBL/GenBank/DDBJ databases">
        <title>Multicomponent nature underlies the extraordinary mechanical properties of spider dragline silk.</title>
        <authorList>
            <person name="Kono N."/>
            <person name="Nakamura H."/>
            <person name="Mori M."/>
            <person name="Yoshida Y."/>
            <person name="Ohtoshi R."/>
            <person name="Malay A.D."/>
            <person name="Moran D.A.P."/>
            <person name="Tomita M."/>
            <person name="Numata K."/>
            <person name="Arakawa K."/>
        </authorList>
    </citation>
    <scope>NUCLEOTIDE SEQUENCE</scope>
</reference>
<gene>
    <name evidence="14" type="primary">MIDEAS</name>
    <name evidence="14" type="ORF">TNIN_174081</name>
</gene>
<feature type="region of interest" description="Disordered" evidence="10">
    <location>
        <begin position="332"/>
        <end position="390"/>
    </location>
</feature>
<dbReference type="Pfam" id="PF01448">
    <property type="entry name" value="ELM2"/>
    <property type="match status" value="1"/>
</dbReference>
<evidence type="ECO:0000256" key="7">
    <source>
        <dbReference type="ARBA" id="ARBA00023163"/>
    </source>
</evidence>
<feature type="compositionally biased region" description="Low complexity" evidence="10">
    <location>
        <begin position="644"/>
        <end position="655"/>
    </location>
</feature>
<keyword evidence="15" id="KW-1185">Reference proteome</keyword>
<dbReference type="GO" id="GO:0008270">
    <property type="term" value="F:zinc ion binding"/>
    <property type="evidence" value="ECO:0007669"/>
    <property type="project" value="UniProtKB-KW"/>
</dbReference>
<accession>A0A8X6YNE4</accession>
<organism evidence="14 15">
    <name type="scientific">Trichonephila inaurata madagascariensis</name>
    <dbReference type="NCBI Taxonomy" id="2747483"/>
    <lineage>
        <taxon>Eukaryota</taxon>
        <taxon>Metazoa</taxon>
        <taxon>Ecdysozoa</taxon>
        <taxon>Arthropoda</taxon>
        <taxon>Chelicerata</taxon>
        <taxon>Arachnida</taxon>
        <taxon>Araneae</taxon>
        <taxon>Araneomorphae</taxon>
        <taxon>Entelegynae</taxon>
        <taxon>Araneoidea</taxon>
        <taxon>Nephilidae</taxon>
        <taxon>Trichonephila</taxon>
        <taxon>Trichonephila inaurata</taxon>
    </lineage>
</organism>
<feature type="compositionally biased region" description="Polar residues" evidence="10">
    <location>
        <begin position="670"/>
        <end position="707"/>
    </location>
</feature>
<keyword evidence="5" id="KW-0862">Zinc</keyword>
<proteinExistence type="predicted"/>
<feature type="region of interest" description="Disordered" evidence="10">
    <location>
        <begin position="781"/>
        <end position="801"/>
    </location>
</feature>
<feature type="region of interest" description="Disordered" evidence="10">
    <location>
        <begin position="893"/>
        <end position="919"/>
    </location>
</feature>
<feature type="compositionally biased region" description="Low complexity" evidence="10">
    <location>
        <begin position="893"/>
        <end position="903"/>
    </location>
</feature>
<dbReference type="PANTHER" id="PTHR16089">
    <property type="entry name" value="REST COREPRESSOR COREST PROTEIN-RELATED"/>
    <property type="match status" value="1"/>
</dbReference>
<feature type="compositionally biased region" description="Polar residues" evidence="10">
    <location>
        <begin position="904"/>
        <end position="919"/>
    </location>
</feature>
<dbReference type="Pfam" id="PF13912">
    <property type="entry name" value="zf-C2H2_6"/>
    <property type="match status" value="2"/>
</dbReference>
<feature type="compositionally biased region" description="Polar residues" evidence="10">
    <location>
        <begin position="859"/>
        <end position="870"/>
    </location>
</feature>
<feature type="domain" description="C2H2-type" evidence="11">
    <location>
        <begin position="442"/>
        <end position="472"/>
    </location>
</feature>
<feature type="region of interest" description="Disordered" evidence="10">
    <location>
        <begin position="1567"/>
        <end position="1587"/>
    </location>
</feature>
<evidence type="ECO:0000259" key="11">
    <source>
        <dbReference type="PROSITE" id="PS50157"/>
    </source>
</evidence>
<dbReference type="InterPro" id="IPR051066">
    <property type="entry name" value="Trans_reg/Corepressor"/>
</dbReference>
<dbReference type="Gene3D" id="1.10.10.60">
    <property type="entry name" value="Homeodomain-like"/>
    <property type="match status" value="1"/>
</dbReference>
<dbReference type="InterPro" id="IPR000949">
    <property type="entry name" value="ELM2_dom"/>
</dbReference>
<evidence type="ECO:0000256" key="8">
    <source>
        <dbReference type="ARBA" id="ARBA00023242"/>
    </source>
</evidence>
<dbReference type="InterPro" id="IPR013087">
    <property type="entry name" value="Znf_C2H2_type"/>
</dbReference>
<dbReference type="InterPro" id="IPR017884">
    <property type="entry name" value="SANT_dom"/>
</dbReference>
<evidence type="ECO:0000313" key="14">
    <source>
        <dbReference type="EMBL" id="GFY76210.1"/>
    </source>
</evidence>
<feature type="domain" description="SANT" evidence="13">
    <location>
        <begin position="1397"/>
        <end position="1448"/>
    </location>
</feature>
<feature type="region of interest" description="Disordered" evidence="10">
    <location>
        <begin position="506"/>
        <end position="549"/>
    </location>
</feature>
<dbReference type="OrthoDB" id="5977959at2759"/>
<evidence type="ECO:0000313" key="15">
    <source>
        <dbReference type="Proteomes" id="UP000886998"/>
    </source>
</evidence>
<dbReference type="PROSITE" id="PS00028">
    <property type="entry name" value="ZINC_FINGER_C2H2_1"/>
    <property type="match status" value="4"/>
</dbReference>
<dbReference type="GO" id="GO:0000118">
    <property type="term" value="C:histone deacetylase complex"/>
    <property type="evidence" value="ECO:0007669"/>
    <property type="project" value="TreeGrafter"/>
</dbReference>
<feature type="compositionally biased region" description="Polar residues" evidence="10">
    <location>
        <begin position="378"/>
        <end position="388"/>
    </location>
</feature>
<feature type="region of interest" description="Disordered" evidence="10">
    <location>
        <begin position="1156"/>
        <end position="1193"/>
    </location>
</feature>
<keyword evidence="7" id="KW-0804">Transcription</keyword>
<comment type="subcellular location">
    <subcellularLocation>
        <location evidence="1">Nucleus</location>
    </subcellularLocation>
</comment>
<dbReference type="InterPro" id="IPR001005">
    <property type="entry name" value="SANT/Myb"/>
</dbReference>
<feature type="region of interest" description="Disordered" evidence="10">
    <location>
        <begin position="1512"/>
        <end position="1533"/>
    </location>
</feature>
<keyword evidence="8" id="KW-0539">Nucleus</keyword>
<feature type="compositionally biased region" description="Basic and acidic residues" evidence="10">
    <location>
        <begin position="656"/>
        <end position="669"/>
    </location>
</feature>
<dbReference type="PROSITE" id="PS51156">
    <property type="entry name" value="ELM2"/>
    <property type="match status" value="1"/>
</dbReference>
<evidence type="ECO:0000256" key="5">
    <source>
        <dbReference type="ARBA" id="ARBA00022833"/>
    </source>
</evidence>
<dbReference type="Gene3D" id="3.30.160.60">
    <property type="entry name" value="Classic Zinc Finger"/>
    <property type="match status" value="3"/>
</dbReference>
<sequence>MEESKCYTLNFIAFYLFTCKSKDLKVPHQDNKIWHWTNIHKVMKHVKNLNIQFLHKAKRKNTMSDGTSLFPTCVATCLNASSNPSKVSERETILESHMLLKQENSPDVAVGSPGFIIEQSQSQTTLRNIDADYNSNSFNFSYDGSFSLSPQQSVDMKDLEKSDATSVILSNQPLSNSSLSTGSNASPKSFMVVGINENKSDKMISGFDGRMDGLSPLSVIAVSAYQDAGHPSPSVPSSILSRTHVLRYQPGNDTMLSALSYNDSDMLQEGGFDVSSSHTFNTLDGLLGSTGASSMRLPDLLDGDMNQEAYMETGQDLQLSPQTFHNSGDTFAVRESSPLTGLNDNTQIKTEMKSKPSESSTLLVDKLKVKGARPAKATSPNRPGTQPCPTCGKVFSNSSALTKHKLTHSDERKYICQLCAKAFKRQDHLNGHMLTHRNKKPFECDAEGCGKSYCDARSLRRHKENHHSNTSSSNLSNQVSVIPGLAHLGFSSLQTSYPASVITSASGPAFTESTSTNRIQYAPPPATTSLASRASSSTSESLSRTVSSSVASSSITTATSQLQFLTFQQQSSTKGQQQLTSSTPKNGARSDSSTVLSSWQPQTINTGALLLAQNFGASQSISQANQSAQLMTRSFDSTTNEQGSSSGSEMSLGLKSESKTSDLLSREASEQNQMEQSCYELMNSSSGAKQLTSQSSVNMPYDSNSGRLQDVGDSMFSRSAMHIVKIEPPDSAPNSVPTTPTTKEVPNGPHLESPLLQQLLNQQQCDVNTGGIINSRSEHSLLSSYSNDQQKQSNSSQQSSVLMSSWSQVPYSGNNSTSNSRYRGQVVHKDDMLVICVSYSSGTAQVENDTKKNEKKNNASSHPPLQTASTNVRALIEEKINQKRNFMPQTTIQSTSIESSQPQAQTFDFQSDQHSQNPNYIAEPSPVLSPIAQETTVFDSFPTTSQSSDLDPFNLNLQTCDILKKLDLKEQFRVPHPPVEKHRRHSDSDHFILPKRPCATFTNSALADLLRNRVVAKRTCRTGSDPGEPLNLDFALSDFSDTFSDLPKFASSLTNAIDADLNDHSLTAITPEDVALPVLSAEDIPEAQPMIMSMRDISDLDTPCNVFFDGSNNDLGVGQTFPEISVSELEMMQLTTIVTSTATLPTEMKPVNGGKIRLGDDSNDDDVFLSPTSLPTSPMKRKKKRRPEPIYIPPYVNTSNFHSRLRSPRRLDMKGCDQKNLSPPPYTPPPMLSPVRSGSGLFWHILSGSGSLTPKSAPITPSFGLSRKASFGETTSDMEEEFTEVPESDSVPHVNIGSNYQAKIPPFNPNFKDALLVKHKADKVWDPSTMDFISDEEVEMYLDLSCCALISGGGRNKEYALHLLHMCKGNVKDAILSLIDSRPKLPSHHPLLTFQYSENDKWNLGEIEAYHQGLLKCDKDFFSIAKEIPSKSVKQCIQFYYLWKKVCPDEYKRIRLIRRRKEQESLMYNLRSKEEAQEKEEKSRKRNASPSNSSRKNEDVLVKHAAVNGSVMSSKSEVKTSTRGNASTVSTSTYNGSGVSSAYDFTIDSFDEYPCKICGKIFSKVKSRSAHMKSHRQSETYRKRYES</sequence>
<dbReference type="GO" id="GO:0005667">
    <property type="term" value="C:transcription regulator complex"/>
    <property type="evidence" value="ECO:0007669"/>
    <property type="project" value="TreeGrafter"/>
</dbReference>
<comment type="caution">
    <text evidence="14">The sequence shown here is derived from an EMBL/GenBank/DDBJ whole genome shotgun (WGS) entry which is preliminary data.</text>
</comment>
<dbReference type="Proteomes" id="UP000886998">
    <property type="component" value="Unassembled WGS sequence"/>
</dbReference>
<keyword evidence="6" id="KW-0805">Transcription regulation</keyword>
<evidence type="ECO:0000256" key="4">
    <source>
        <dbReference type="ARBA" id="ARBA00022771"/>
    </source>
</evidence>
<evidence type="ECO:0000256" key="10">
    <source>
        <dbReference type="SAM" id="MobiDB-lite"/>
    </source>
</evidence>
<feature type="compositionally biased region" description="Polar residues" evidence="10">
    <location>
        <begin position="337"/>
        <end position="349"/>
    </location>
</feature>
<feature type="domain" description="ELM2" evidence="12">
    <location>
        <begin position="1292"/>
        <end position="1382"/>
    </location>
</feature>
<dbReference type="InterPro" id="IPR036236">
    <property type="entry name" value="Znf_C2H2_sf"/>
</dbReference>
<evidence type="ECO:0000259" key="12">
    <source>
        <dbReference type="PROSITE" id="PS51156"/>
    </source>
</evidence>
<feature type="compositionally biased region" description="Polar residues" evidence="10">
    <location>
        <begin position="506"/>
        <end position="519"/>
    </location>
</feature>
<dbReference type="Pfam" id="PF00096">
    <property type="entry name" value="zf-C2H2"/>
    <property type="match status" value="2"/>
</dbReference>
<protein>
    <submittedName>
        <fullName evidence="14">Mitotic deacetylase-associated SANT domain protein</fullName>
    </submittedName>
</protein>
<dbReference type="SUPFAM" id="SSF57667">
    <property type="entry name" value="beta-beta-alpha zinc fingers"/>
    <property type="match status" value="2"/>
</dbReference>
<dbReference type="GO" id="GO:0003714">
    <property type="term" value="F:transcription corepressor activity"/>
    <property type="evidence" value="ECO:0007669"/>
    <property type="project" value="TreeGrafter"/>
</dbReference>
<feature type="region of interest" description="Disordered" evidence="10">
    <location>
        <begin position="573"/>
        <end position="597"/>
    </location>
</feature>
<name>A0A8X6YNE4_9ARAC</name>